<dbReference type="EMBL" id="MUHY01000003">
    <property type="protein sequence ID" value="PSB91661.1"/>
    <property type="molecule type" value="Genomic_DNA"/>
</dbReference>
<dbReference type="PANTHER" id="PTHR43568">
    <property type="entry name" value="P PROTEIN"/>
    <property type="match status" value="1"/>
</dbReference>
<keyword evidence="1" id="KW-1133">Transmembrane helix</keyword>
<dbReference type="InterPro" id="IPR051475">
    <property type="entry name" value="Diverse_Ion_Transporter"/>
</dbReference>
<accession>A0ABX5FD57</accession>
<proteinExistence type="predicted"/>
<feature type="transmembrane region" description="Helical" evidence="1">
    <location>
        <begin position="402"/>
        <end position="428"/>
    </location>
</feature>
<evidence type="ECO:0000256" key="2">
    <source>
        <dbReference type="SAM" id="SignalP"/>
    </source>
</evidence>
<feature type="transmembrane region" description="Helical" evidence="1">
    <location>
        <begin position="65"/>
        <end position="85"/>
    </location>
</feature>
<evidence type="ECO:0000313" key="3">
    <source>
        <dbReference type="EMBL" id="PSB91661.1"/>
    </source>
</evidence>
<evidence type="ECO:0008006" key="5">
    <source>
        <dbReference type="Google" id="ProtNLM"/>
    </source>
</evidence>
<keyword evidence="1" id="KW-0812">Transmembrane</keyword>
<reference evidence="3 4" key="1">
    <citation type="journal article" date="2017" name="Front. Microbiol.">
        <title>Genome of Ca. Pandoraea novymonadis, an Endosymbiotic Bacterium of the Trypanosomatid Novymonas esmeraldas.</title>
        <authorList>
            <person name="Kostygov A.Y."/>
            <person name="Butenko A."/>
            <person name="Nenarokova A."/>
            <person name="Tashyreva D."/>
            <person name="Flegontov P."/>
            <person name="Lukes J."/>
            <person name="Yurchenko V."/>
        </authorList>
    </citation>
    <scope>NUCLEOTIDE SEQUENCE [LARGE SCALE GENOMIC DNA]</scope>
    <source>
        <strain evidence="3 4">E262</strain>
    </source>
</reference>
<protein>
    <recommendedName>
        <fullName evidence="5">Sodium:proton antiporter</fullName>
    </recommendedName>
</protein>
<feature type="chain" id="PRO_5045815390" description="Sodium:proton antiporter" evidence="2">
    <location>
        <begin position="24"/>
        <end position="472"/>
    </location>
</feature>
<feature type="transmembrane region" description="Helical" evidence="1">
    <location>
        <begin position="33"/>
        <end position="53"/>
    </location>
</feature>
<keyword evidence="2" id="KW-0732">Signal</keyword>
<keyword evidence="4" id="KW-1185">Reference proteome</keyword>
<feature type="transmembrane region" description="Helical" evidence="1">
    <location>
        <begin position="328"/>
        <end position="345"/>
    </location>
</feature>
<organism evidence="3 4">
    <name type="scientific">Candidatus Pandoraea novymonadis</name>
    <dbReference type="NCBI Taxonomy" id="1808959"/>
    <lineage>
        <taxon>Bacteria</taxon>
        <taxon>Pseudomonadati</taxon>
        <taxon>Pseudomonadota</taxon>
        <taxon>Betaproteobacteria</taxon>
        <taxon>Burkholderiales</taxon>
        <taxon>Burkholderiaceae</taxon>
        <taxon>Pandoraea</taxon>
    </lineage>
</organism>
<feature type="transmembrane region" description="Helical" evidence="1">
    <location>
        <begin position="163"/>
        <end position="182"/>
    </location>
</feature>
<evidence type="ECO:0000256" key="1">
    <source>
        <dbReference type="SAM" id="Phobius"/>
    </source>
</evidence>
<keyword evidence="1" id="KW-0472">Membrane</keyword>
<feature type="transmembrane region" description="Helical" evidence="1">
    <location>
        <begin position="289"/>
        <end position="308"/>
    </location>
</feature>
<dbReference type="Proteomes" id="UP000242660">
    <property type="component" value="Unassembled WGS sequence"/>
</dbReference>
<comment type="caution">
    <text evidence="3">The sequence shown here is derived from an EMBL/GenBank/DDBJ whole genome shotgun (WGS) entry which is preliminary data.</text>
</comment>
<dbReference type="Pfam" id="PF16980">
    <property type="entry name" value="CitMHS_2"/>
    <property type="match status" value="1"/>
</dbReference>
<dbReference type="PANTHER" id="PTHR43568:SF1">
    <property type="entry name" value="P PROTEIN"/>
    <property type="match status" value="1"/>
</dbReference>
<feature type="transmembrane region" description="Helical" evidence="1">
    <location>
        <begin position="97"/>
        <end position="116"/>
    </location>
</feature>
<name>A0ABX5FD57_9BURK</name>
<evidence type="ECO:0000313" key="4">
    <source>
        <dbReference type="Proteomes" id="UP000242660"/>
    </source>
</evidence>
<feature type="signal peptide" evidence="2">
    <location>
        <begin position="1"/>
        <end position="23"/>
    </location>
</feature>
<feature type="transmembrane region" description="Helical" evidence="1">
    <location>
        <begin position="449"/>
        <end position="471"/>
    </location>
</feature>
<feature type="transmembrane region" description="Helical" evidence="1">
    <location>
        <begin position="128"/>
        <end position="151"/>
    </location>
</feature>
<feature type="transmembrane region" description="Helical" evidence="1">
    <location>
        <begin position="258"/>
        <end position="283"/>
    </location>
</feature>
<dbReference type="RefSeq" id="WP_106183012.1">
    <property type="nucleotide sequence ID" value="NZ_MUHY01000003.1"/>
</dbReference>
<gene>
    <name evidence="3" type="ORF">BZL35_00878</name>
</gene>
<dbReference type="InterPro" id="IPR031566">
    <property type="entry name" value="CitMHS_2"/>
</dbReference>
<sequence>MRKLFFGVLFTLNLVFLSPVAHAVMPDGGNLNVFWTLPFVGLLLSIAIGPLFAPAVWNHHFGKISVFWTLMFFVPFSLINDINAAWHHVVHALVEEYIPFIVLLTALFTTSGGICLQGNLSGSAKLNVGLLLLGTVLSSMMGTTGAAMLLIRPLIYANNNRKHNVHVFVFFIFLVANAGGLLTPLGDPPLFLGFLQGIDFFWTTIHLWKEMLIACAYLLVIFFIIDVYYWRKPGESHIKGHDFMLDLVSVRLDGKRNFFLLAAVVGLVLMSGFWHSCIVFNLFGTLIQLQNLVRDVGLIVITLISLFITPKTARRGNNFDWEPMKEVARLFAGIFLTIIPVAQILREGEAGALGWMIRLLTDSSGLPNNAMYFWATGLLSSFLDNTPTYLVFFNTIGGDVDALMTVSAVTLKAISAGAVLMGANTYIGNAPNFMIKVIAEQHGIKMPSFFGYMLWSGGVLLPLFAMMTIFFF</sequence>
<feature type="transmembrane region" description="Helical" evidence="1">
    <location>
        <begin position="211"/>
        <end position="230"/>
    </location>
</feature>